<sequence>MTIIERLRHCGDALAQFCVETVQWQRPAPSAMYMMLVNGLFWSAVFYLDRSTQLYALIGLATSILVWDTIARVLSQQSKESTENASLLSAPIRFVWSWLYQRFGQLCIICLSCTSARFLQQEEKEYACWSAYGTVIVALVTPPWRYNEVNKQISTQVNHSARLTADFFRDCIFLPIWTTLKRIGRTLRYYLLLEWLPPLIEKIKRAWRRLVDWVSLQWHRLTTWIRTRIVDPIVAFFCAIGRFLRYWFCGHWIPPLLAMIDDFRRDFVGALRHHIIEPICAGCQAVWRAFKYVVLCHWAPPLWEWIQRRIFDPIVRAFNYVCYGIKYVVCGYWIPGLLAYLRDLRLRTTIYIKEQLILPFLAWLRIQRHRLKIFIREKILKPAWRKTKQATRAALKALKNSVLYPLARVIGRLLSILFGAFYVHAMQPAWFYCEVHVRRFKHFMLVQYIEPGWEWVREQLPEKSPFCDDSDTELKDFLPPQLSRTQSFAPSDSEASEAGFTPSMSKMGSRVMSRRHSVSSMKNDDDEDEFTKGLHFPTVRDSESSDDEFDLRPRRSSPRARKTTVRLRRKPAKESHGDRRSIDADQTLSDKESSSVGAQKQSWADTLRKAAGDFGEFLASATAPSPDAPDEADLQLKVDEDFEILDVDNR</sequence>
<feature type="compositionally biased region" description="Basic residues" evidence="1">
    <location>
        <begin position="554"/>
        <end position="571"/>
    </location>
</feature>
<organism evidence="3 4">
    <name type="scientific">Plectus sambesii</name>
    <dbReference type="NCBI Taxonomy" id="2011161"/>
    <lineage>
        <taxon>Eukaryota</taxon>
        <taxon>Metazoa</taxon>
        <taxon>Ecdysozoa</taxon>
        <taxon>Nematoda</taxon>
        <taxon>Chromadorea</taxon>
        <taxon>Plectida</taxon>
        <taxon>Plectina</taxon>
        <taxon>Plectoidea</taxon>
        <taxon>Plectidae</taxon>
        <taxon>Plectus</taxon>
    </lineage>
</organism>
<keyword evidence="2" id="KW-0812">Transmembrane</keyword>
<feature type="transmembrane region" description="Helical" evidence="2">
    <location>
        <begin position="317"/>
        <end position="338"/>
    </location>
</feature>
<evidence type="ECO:0000313" key="4">
    <source>
        <dbReference type="WBParaSite" id="PSAMB.scaffold12size138133.g163.t1"/>
    </source>
</evidence>
<proteinExistence type="predicted"/>
<dbReference type="WBParaSite" id="PSAMB.scaffold12size138133.g163.t1">
    <property type="protein sequence ID" value="PSAMB.scaffold12size138133.g163.t1"/>
    <property type="gene ID" value="PSAMB.scaffold12size138133.g163"/>
</dbReference>
<feature type="region of interest" description="Disordered" evidence="1">
    <location>
        <begin position="618"/>
        <end position="637"/>
    </location>
</feature>
<feature type="compositionally biased region" description="Basic and acidic residues" evidence="1">
    <location>
        <begin position="572"/>
        <end position="593"/>
    </location>
</feature>
<evidence type="ECO:0000256" key="1">
    <source>
        <dbReference type="SAM" id="MobiDB-lite"/>
    </source>
</evidence>
<keyword evidence="3" id="KW-1185">Reference proteome</keyword>
<name>A0A914UXP1_9BILA</name>
<reference evidence="4" key="1">
    <citation type="submission" date="2022-11" db="UniProtKB">
        <authorList>
            <consortium name="WormBaseParasite"/>
        </authorList>
    </citation>
    <scope>IDENTIFICATION</scope>
</reference>
<evidence type="ECO:0000313" key="3">
    <source>
        <dbReference type="Proteomes" id="UP000887566"/>
    </source>
</evidence>
<dbReference type="Proteomes" id="UP000887566">
    <property type="component" value="Unplaced"/>
</dbReference>
<feature type="transmembrane region" description="Helical" evidence="2">
    <location>
        <begin position="402"/>
        <end position="423"/>
    </location>
</feature>
<feature type="compositionally biased region" description="Polar residues" evidence="1">
    <location>
        <begin position="594"/>
        <end position="604"/>
    </location>
</feature>
<evidence type="ECO:0000256" key="2">
    <source>
        <dbReference type="SAM" id="Phobius"/>
    </source>
</evidence>
<keyword evidence="2" id="KW-1133">Transmembrane helix</keyword>
<protein>
    <submittedName>
        <fullName evidence="4">Uncharacterized protein</fullName>
    </submittedName>
</protein>
<keyword evidence="2" id="KW-0472">Membrane</keyword>
<feature type="region of interest" description="Disordered" evidence="1">
    <location>
        <begin position="483"/>
        <end position="604"/>
    </location>
</feature>
<accession>A0A914UXP1</accession>
<dbReference type="AlphaFoldDB" id="A0A914UXP1"/>